<dbReference type="AlphaFoldDB" id="A0AAN4Z9K7"/>
<dbReference type="EMBL" id="BTRK01000002">
    <property type="protein sequence ID" value="GMR37043.1"/>
    <property type="molecule type" value="Genomic_DNA"/>
</dbReference>
<evidence type="ECO:0000313" key="4">
    <source>
        <dbReference type="Proteomes" id="UP001328107"/>
    </source>
</evidence>
<evidence type="ECO:0000313" key="3">
    <source>
        <dbReference type="EMBL" id="GMR37043.1"/>
    </source>
</evidence>
<protein>
    <submittedName>
        <fullName evidence="3">Uncharacterized protein</fullName>
    </submittedName>
</protein>
<feature type="compositionally biased region" description="Basic and acidic residues" evidence="2">
    <location>
        <begin position="167"/>
        <end position="198"/>
    </location>
</feature>
<feature type="compositionally biased region" description="Polar residues" evidence="2">
    <location>
        <begin position="141"/>
        <end position="154"/>
    </location>
</feature>
<keyword evidence="1" id="KW-0175">Coiled coil</keyword>
<organism evidence="3 4">
    <name type="scientific">Pristionchus mayeri</name>
    <dbReference type="NCBI Taxonomy" id="1317129"/>
    <lineage>
        <taxon>Eukaryota</taxon>
        <taxon>Metazoa</taxon>
        <taxon>Ecdysozoa</taxon>
        <taxon>Nematoda</taxon>
        <taxon>Chromadorea</taxon>
        <taxon>Rhabditida</taxon>
        <taxon>Rhabditina</taxon>
        <taxon>Diplogasteromorpha</taxon>
        <taxon>Diplogasteroidea</taxon>
        <taxon>Neodiplogasteridae</taxon>
        <taxon>Pristionchus</taxon>
    </lineage>
</organism>
<reference evidence="4" key="1">
    <citation type="submission" date="2022-10" db="EMBL/GenBank/DDBJ databases">
        <title>Genome assembly of Pristionchus species.</title>
        <authorList>
            <person name="Yoshida K."/>
            <person name="Sommer R.J."/>
        </authorList>
    </citation>
    <scope>NUCLEOTIDE SEQUENCE [LARGE SCALE GENOMIC DNA]</scope>
    <source>
        <strain evidence="4">RS5460</strain>
    </source>
</reference>
<comment type="caution">
    <text evidence="3">The sequence shown here is derived from an EMBL/GenBank/DDBJ whole genome shotgun (WGS) entry which is preliminary data.</text>
</comment>
<dbReference type="Proteomes" id="UP001328107">
    <property type="component" value="Unassembled WGS sequence"/>
</dbReference>
<evidence type="ECO:0000256" key="1">
    <source>
        <dbReference type="SAM" id="Coils"/>
    </source>
</evidence>
<gene>
    <name evidence="3" type="ORF">PMAYCL1PPCAC_07238</name>
</gene>
<feature type="coiled-coil region" evidence="1">
    <location>
        <begin position="331"/>
        <end position="431"/>
    </location>
</feature>
<feature type="region of interest" description="Disordered" evidence="2">
    <location>
        <begin position="36"/>
        <end position="213"/>
    </location>
</feature>
<feature type="compositionally biased region" description="Basic and acidic residues" evidence="2">
    <location>
        <begin position="56"/>
        <end position="72"/>
    </location>
</feature>
<sequence>NYNRTVDVFNGLGDSSKMDLSGVANGTFDVPTSGINSSQMDLSYEGDDTLGVFGGKGEEEAKEEEHDDKTVDLEEEEEKEGVNKEETGEISIKETQPFNRSMVDDNSIPSEHGSEDMMEVTPSLSKSPIDGARKKRLSTVIEVSSRYTAASSQSIRERVESTEDESKDGGILDRMEENEEGKQSELEEEKSVGRKEEESMIESPSPSDNNATFSTTFTKRSMLDETRLSDRSIFNVTKTFDELVLEKIEWMRRESDEGTEMNRILKEHADPFVEETEETIQRSEASVEGLLTQIAQSGSSDILTKSIMKLNPAKVQDYRLFFEWARREVQGEWWEKRAEKAERLNEEMERRMKKEEEELEKAKDDLIMMNKMNELKEDVENMEKEVAVGRGLSRNTIDELIGASKKKEDEKERLEREVNRMEVECMKQSTIALKMMAERCNAVDESIKRKMVEREKNKRELRAYLSQLTNNLN</sequence>
<evidence type="ECO:0000256" key="2">
    <source>
        <dbReference type="SAM" id="MobiDB-lite"/>
    </source>
</evidence>
<keyword evidence="4" id="KW-1185">Reference proteome</keyword>
<proteinExistence type="predicted"/>
<name>A0AAN4Z9K7_9BILA</name>
<accession>A0AAN4Z9K7</accession>
<feature type="non-terminal residue" evidence="3">
    <location>
        <position position="1"/>
    </location>
</feature>